<organism evidence="1 2">
    <name type="scientific">Aureimonas ureilytica</name>
    <dbReference type="NCBI Taxonomy" id="401562"/>
    <lineage>
        <taxon>Bacteria</taxon>
        <taxon>Pseudomonadati</taxon>
        <taxon>Pseudomonadota</taxon>
        <taxon>Alphaproteobacteria</taxon>
        <taxon>Hyphomicrobiales</taxon>
        <taxon>Aurantimonadaceae</taxon>
        <taxon>Aureimonas</taxon>
    </lineage>
</organism>
<evidence type="ECO:0000313" key="1">
    <source>
        <dbReference type="EMBL" id="KTQ96081.1"/>
    </source>
</evidence>
<dbReference type="STRING" id="401562.NS365_09420"/>
<reference evidence="1 2" key="1">
    <citation type="journal article" date="2016" name="Front. Microbiol.">
        <title>Genomic Resource of Rice Seed Associated Bacteria.</title>
        <authorList>
            <person name="Midha S."/>
            <person name="Bansal K."/>
            <person name="Sharma S."/>
            <person name="Kumar N."/>
            <person name="Patil P.P."/>
            <person name="Chaudhry V."/>
            <person name="Patil P.B."/>
        </authorList>
    </citation>
    <scope>NUCLEOTIDE SEQUENCE [LARGE SCALE GENOMIC DNA]</scope>
    <source>
        <strain evidence="1 2">NS226</strain>
    </source>
</reference>
<dbReference type="AlphaFoldDB" id="A0A175RAG5"/>
<comment type="caution">
    <text evidence="1">The sequence shown here is derived from an EMBL/GenBank/DDBJ whole genome shotgun (WGS) entry which is preliminary data.</text>
</comment>
<gene>
    <name evidence="1" type="ORF">NS226_08485</name>
</gene>
<protein>
    <submittedName>
        <fullName evidence="1">Uncharacterized protein</fullName>
    </submittedName>
</protein>
<accession>A0A175RAG5</accession>
<name>A0A175RAG5_9HYPH</name>
<sequence length="236" mass="24737">MASATTRSFHPLTRLARRFAGQALLSGSVMIALNAASHIDLGLGDAPWPGFAEEAAQSEPQREAMVLPGLDSGAMRANGTETTPIMTASVSKPVREARLPVPARVFGPVAEMQTQAEAKPAAARTSPPVRLASFDAARKDGVLLFDQCAPACESRDPLLHRSIAKAARRPATPARTRLADLEASAREIVADAETQGPARPARQPAEAAPGLLTRSLSAAWDTGHAAAGSLARLVNW</sequence>
<dbReference type="EMBL" id="LDPZ01000017">
    <property type="protein sequence ID" value="KTQ96081.1"/>
    <property type="molecule type" value="Genomic_DNA"/>
</dbReference>
<dbReference type="PATRIC" id="fig|401562.3.peg.1069"/>
<evidence type="ECO:0000313" key="2">
    <source>
        <dbReference type="Proteomes" id="UP000078272"/>
    </source>
</evidence>
<dbReference type="Proteomes" id="UP000078272">
    <property type="component" value="Unassembled WGS sequence"/>
</dbReference>
<proteinExistence type="predicted"/>
<dbReference type="RefSeq" id="WP_058634625.1">
    <property type="nucleotide sequence ID" value="NZ_LDPZ01000017.1"/>
</dbReference>
<dbReference type="OrthoDB" id="7917365at2"/>